<sequence length="192" mass="20195" precursor="true">MHLNRWKLNPLVLSLTVMFGGVFLTACSDDSQQKAAEAVEDVKQSTSEAYEEAKQTTQEVMDETQEAVSDSVDSAQEAAESAGEEASDMAESASETTQEAINEASEEVDEAVAAVSVSGQDVYSTCVGCHGANGEGGVGPKLSGQAEDALVEKLKTYRSGKEIGPMSAMMIPNAQQLSDAEIKAVSSYITTL</sequence>
<proteinExistence type="predicted"/>
<dbReference type="GO" id="GO:0046872">
    <property type="term" value="F:metal ion binding"/>
    <property type="evidence" value="ECO:0007669"/>
    <property type="project" value="UniProtKB-KW"/>
</dbReference>
<organism evidence="10 11">
    <name type="scientific">Hydrogenovibrio crunogenus</name>
    <dbReference type="NCBI Taxonomy" id="39765"/>
    <lineage>
        <taxon>Bacteria</taxon>
        <taxon>Pseudomonadati</taxon>
        <taxon>Pseudomonadota</taxon>
        <taxon>Gammaproteobacteria</taxon>
        <taxon>Thiotrichales</taxon>
        <taxon>Piscirickettsiaceae</taxon>
        <taxon>Hydrogenovibrio</taxon>
    </lineage>
</organism>
<accession>A0A4V1C8T0</accession>
<dbReference type="InterPro" id="IPR050597">
    <property type="entry name" value="Cytochrome_c_Oxidase_Subunit"/>
</dbReference>
<evidence type="ECO:0000256" key="7">
    <source>
        <dbReference type="SAM" id="MobiDB-lite"/>
    </source>
</evidence>
<dbReference type="GO" id="GO:0020037">
    <property type="term" value="F:heme binding"/>
    <property type="evidence" value="ECO:0007669"/>
    <property type="project" value="InterPro"/>
</dbReference>
<dbReference type="Proteomes" id="UP000296201">
    <property type="component" value="Chromosome"/>
</dbReference>
<evidence type="ECO:0000256" key="1">
    <source>
        <dbReference type="ARBA" id="ARBA00022448"/>
    </source>
</evidence>
<reference evidence="10 11" key="1">
    <citation type="submission" date="2018-08" db="EMBL/GenBank/DDBJ databases">
        <title>Horizontal acquisition of hydrogen conversion ability and other habitat adaptations in Hydrogenovibrio crunogenus strains.</title>
        <authorList>
            <person name="Gonnella G."/>
            <person name="Adam N."/>
            <person name="Perner M."/>
        </authorList>
    </citation>
    <scope>NUCLEOTIDE SEQUENCE [LARGE SCALE GENOMIC DNA]</scope>
    <source>
        <strain evidence="10 11">SP-41</strain>
    </source>
</reference>
<name>A0A4V1C8T0_9GAMM</name>
<evidence type="ECO:0000256" key="4">
    <source>
        <dbReference type="ARBA" id="ARBA00022982"/>
    </source>
</evidence>
<dbReference type="RefSeq" id="WP_223260942.1">
    <property type="nucleotide sequence ID" value="NZ_CP032096.1"/>
</dbReference>
<dbReference type="SUPFAM" id="SSF46626">
    <property type="entry name" value="Cytochrome c"/>
    <property type="match status" value="1"/>
</dbReference>
<evidence type="ECO:0000313" key="10">
    <source>
        <dbReference type="EMBL" id="QBZ82974.1"/>
    </source>
</evidence>
<keyword evidence="4" id="KW-0249">Electron transport</keyword>
<keyword evidence="3 6" id="KW-0479">Metal-binding</keyword>
<evidence type="ECO:0000256" key="3">
    <source>
        <dbReference type="ARBA" id="ARBA00022723"/>
    </source>
</evidence>
<evidence type="ECO:0000256" key="5">
    <source>
        <dbReference type="ARBA" id="ARBA00023004"/>
    </source>
</evidence>
<gene>
    <name evidence="10" type="ORF">GHNINEIG_01015</name>
</gene>
<dbReference type="EMBL" id="CP032096">
    <property type="protein sequence ID" value="QBZ82974.1"/>
    <property type="molecule type" value="Genomic_DNA"/>
</dbReference>
<feature type="chain" id="PRO_5020344426" evidence="8">
    <location>
        <begin position="29"/>
        <end position="192"/>
    </location>
</feature>
<dbReference type="AlphaFoldDB" id="A0A4V1C8T0"/>
<dbReference type="Gene3D" id="1.10.760.10">
    <property type="entry name" value="Cytochrome c-like domain"/>
    <property type="match status" value="1"/>
</dbReference>
<keyword evidence="11" id="KW-1185">Reference proteome</keyword>
<keyword evidence="5 6" id="KW-0408">Iron</keyword>
<keyword evidence="2 6" id="KW-0349">Heme</keyword>
<dbReference type="Gene3D" id="1.10.287.700">
    <property type="entry name" value="Helix hairpin bin"/>
    <property type="match status" value="1"/>
</dbReference>
<dbReference type="Pfam" id="PF00034">
    <property type="entry name" value="Cytochrom_C"/>
    <property type="match status" value="1"/>
</dbReference>
<dbReference type="PROSITE" id="PS51257">
    <property type="entry name" value="PROKAR_LIPOPROTEIN"/>
    <property type="match status" value="1"/>
</dbReference>
<keyword evidence="8" id="KW-0732">Signal</keyword>
<feature type="signal peptide" evidence="8">
    <location>
        <begin position="1"/>
        <end position="28"/>
    </location>
</feature>
<dbReference type="PANTHER" id="PTHR33751:SF9">
    <property type="entry name" value="CYTOCHROME C4"/>
    <property type="match status" value="1"/>
</dbReference>
<dbReference type="InterPro" id="IPR009056">
    <property type="entry name" value="Cyt_c-like_dom"/>
</dbReference>
<protein>
    <submittedName>
        <fullName evidence="10">Cytochrome c-554(548)</fullName>
    </submittedName>
</protein>
<dbReference type="PANTHER" id="PTHR33751">
    <property type="entry name" value="CBB3-TYPE CYTOCHROME C OXIDASE SUBUNIT FIXP"/>
    <property type="match status" value="1"/>
</dbReference>
<evidence type="ECO:0000313" key="11">
    <source>
        <dbReference type="Proteomes" id="UP000296201"/>
    </source>
</evidence>
<dbReference type="PROSITE" id="PS51007">
    <property type="entry name" value="CYTC"/>
    <property type="match status" value="1"/>
</dbReference>
<dbReference type="InterPro" id="IPR036909">
    <property type="entry name" value="Cyt_c-like_dom_sf"/>
</dbReference>
<evidence type="ECO:0000256" key="6">
    <source>
        <dbReference type="PROSITE-ProRule" id="PRU00433"/>
    </source>
</evidence>
<evidence type="ECO:0000256" key="8">
    <source>
        <dbReference type="SAM" id="SignalP"/>
    </source>
</evidence>
<keyword evidence="1" id="KW-0813">Transport</keyword>
<evidence type="ECO:0000259" key="9">
    <source>
        <dbReference type="PROSITE" id="PS51007"/>
    </source>
</evidence>
<feature type="domain" description="Cytochrome c" evidence="9">
    <location>
        <begin position="114"/>
        <end position="192"/>
    </location>
</feature>
<feature type="region of interest" description="Disordered" evidence="7">
    <location>
        <begin position="38"/>
        <end position="105"/>
    </location>
</feature>
<evidence type="ECO:0000256" key="2">
    <source>
        <dbReference type="ARBA" id="ARBA00022617"/>
    </source>
</evidence>
<dbReference type="SUPFAM" id="SSF58113">
    <property type="entry name" value="Apolipoprotein A-I"/>
    <property type="match status" value="1"/>
</dbReference>
<dbReference type="GO" id="GO:0009055">
    <property type="term" value="F:electron transfer activity"/>
    <property type="evidence" value="ECO:0007669"/>
    <property type="project" value="InterPro"/>
</dbReference>